<dbReference type="EMBL" id="MJIE01000001">
    <property type="protein sequence ID" value="OLR55868.1"/>
    <property type="molecule type" value="Genomic_DNA"/>
</dbReference>
<sequence length="227" mass="26220">MNLLKKNDIQHKLRISAPLLVFMVFYMIWFSALEQNTGSHYHVIYSSLDSLIPFCEYFIVPYFLWFAFVPAIMIYLLFADETAFRRTSLILMAGMLFFLITSTIYPTILYLRPAEMPNDNIFCQMVVRLYQTDTPTNVAPSIHVFNTLVVLEALHTCRGRLARNPLVLIAANVLSLLIVLATMFLKQHSVLDVLSACIMFIAIVWCVDQFDFYEVRKPARVRDDITA</sequence>
<dbReference type="SUPFAM" id="SSF48317">
    <property type="entry name" value="Acid phosphatase/Vanadium-dependent haloperoxidase"/>
    <property type="match status" value="1"/>
</dbReference>
<protein>
    <recommendedName>
        <fullName evidence="4">Phosphatidic acid phosphatase type 2/haloperoxidase domain-containing protein</fullName>
    </recommendedName>
</protein>
<dbReference type="RefSeq" id="WP_075712918.1">
    <property type="nucleotide sequence ID" value="NZ_MJIE01000001.1"/>
</dbReference>
<dbReference type="OrthoDB" id="9790723at2"/>
<dbReference type="AlphaFoldDB" id="A0A1Q9JI30"/>
<feature type="transmembrane region" description="Helical" evidence="1">
    <location>
        <begin position="51"/>
        <end position="77"/>
    </location>
</feature>
<dbReference type="STRING" id="1261640.BHK98_07220"/>
<feature type="transmembrane region" description="Helical" evidence="1">
    <location>
        <begin position="166"/>
        <end position="184"/>
    </location>
</feature>
<evidence type="ECO:0000256" key="1">
    <source>
        <dbReference type="SAM" id="Phobius"/>
    </source>
</evidence>
<keyword evidence="1" id="KW-0472">Membrane</keyword>
<reference evidence="2 3" key="1">
    <citation type="journal article" date="2016" name="Appl. Environ. Microbiol.">
        <title>Function and Phylogeny of Bacterial Butyryl Coenzyme A:Acetate Transferases and Their Diversity in the Proximal Colon of Swine.</title>
        <authorList>
            <person name="Trachsel J."/>
            <person name="Bayles D.O."/>
            <person name="Looft T."/>
            <person name="Levine U.Y."/>
            <person name="Allen H.K."/>
        </authorList>
    </citation>
    <scope>NUCLEOTIDE SEQUENCE [LARGE SCALE GENOMIC DNA]</scope>
    <source>
        <strain evidence="2 3">68-3-10</strain>
    </source>
</reference>
<keyword evidence="1" id="KW-1133">Transmembrane helix</keyword>
<dbReference type="Proteomes" id="UP000187404">
    <property type="component" value="Unassembled WGS sequence"/>
</dbReference>
<name>A0A1Q9JI30_9FIRM</name>
<proteinExistence type="predicted"/>
<evidence type="ECO:0000313" key="2">
    <source>
        <dbReference type="EMBL" id="OLR55868.1"/>
    </source>
</evidence>
<evidence type="ECO:0000313" key="3">
    <source>
        <dbReference type="Proteomes" id="UP000187404"/>
    </source>
</evidence>
<dbReference type="InterPro" id="IPR036938">
    <property type="entry name" value="PAP2/HPO_sf"/>
</dbReference>
<evidence type="ECO:0008006" key="4">
    <source>
        <dbReference type="Google" id="ProtNLM"/>
    </source>
</evidence>
<feature type="transmembrane region" description="Helical" evidence="1">
    <location>
        <begin position="12"/>
        <end position="31"/>
    </location>
</feature>
<feature type="transmembrane region" description="Helical" evidence="1">
    <location>
        <begin position="190"/>
        <end position="207"/>
    </location>
</feature>
<accession>A0A1Q9JI30</accession>
<gene>
    <name evidence="2" type="ORF">BHK98_07220</name>
</gene>
<organism evidence="2 3">
    <name type="scientific">Hornefia porci</name>
    <dbReference type="NCBI Taxonomy" id="2652292"/>
    <lineage>
        <taxon>Bacteria</taxon>
        <taxon>Bacillati</taxon>
        <taxon>Bacillota</taxon>
        <taxon>Clostridia</taxon>
        <taxon>Peptostreptococcales</taxon>
        <taxon>Anaerovoracaceae</taxon>
        <taxon>Hornefia</taxon>
    </lineage>
</organism>
<feature type="transmembrane region" description="Helical" evidence="1">
    <location>
        <begin position="89"/>
        <end position="111"/>
    </location>
</feature>
<comment type="caution">
    <text evidence="2">The sequence shown here is derived from an EMBL/GenBank/DDBJ whole genome shotgun (WGS) entry which is preliminary data.</text>
</comment>
<keyword evidence="3" id="KW-1185">Reference proteome</keyword>
<keyword evidence="1" id="KW-0812">Transmembrane</keyword>